<reference evidence="3" key="1">
    <citation type="submission" date="2017-09" db="EMBL/GenBank/DDBJ databases">
        <title>Depth-based differentiation of microbial function through sediment-hosted aquifers and enrichment of novel symbionts in the deep terrestrial subsurface.</title>
        <authorList>
            <person name="Probst A.J."/>
            <person name="Ladd B."/>
            <person name="Jarett J.K."/>
            <person name="Geller-Mcgrath D.E."/>
            <person name="Sieber C.M.K."/>
            <person name="Emerson J.B."/>
            <person name="Anantharaman K."/>
            <person name="Thomas B.C."/>
            <person name="Malmstrom R."/>
            <person name="Stieglmeier M."/>
            <person name="Klingl A."/>
            <person name="Woyke T."/>
            <person name="Ryan C.M."/>
            <person name="Banfield J.F."/>
        </authorList>
    </citation>
    <scope>NUCLEOTIDE SEQUENCE [LARGE SCALE GENOMIC DNA]</scope>
</reference>
<evidence type="ECO:0000256" key="1">
    <source>
        <dbReference type="SAM" id="Phobius"/>
    </source>
</evidence>
<dbReference type="AlphaFoldDB" id="A0A2H0WZ43"/>
<keyword evidence="1" id="KW-0812">Transmembrane</keyword>
<proteinExistence type="predicted"/>
<dbReference type="Proteomes" id="UP000229574">
    <property type="component" value="Unassembled WGS sequence"/>
</dbReference>
<dbReference type="EMBL" id="PEYY01000086">
    <property type="protein sequence ID" value="PIS17912.1"/>
    <property type="molecule type" value="Genomic_DNA"/>
</dbReference>
<comment type="caution">
    <text evidence="2">The sequence shown here is derived from an EMBL/GenBank/DDBJ whole genome shotgun (WGS) entry which is preliminary data.</text>
</comment>
<accession>A0A2H0WZ43</accession>
<protein>
    <submittedName>
        <fullName evidence="2">Uncharacterized protein</fullName>
    </submittedName>
</protein>
<sequence>MDTPQIISQPAPVASPLVTSKRPKPLMILGIVAATLFTIALGIVIFGKKGDSTAPTASTQTARSVEEQVVGWPKYSNTQYFYELSVPPKWSEITHSPLHSELTLFNAEDSATFELAAYKSSSTLDEFIASQDATVVSTSQVKVGQYDGYERAESYPQVGLQGIATYIKISDMLYTFTLTPASGKTAITNESILRDYHAALASFRLTDTSQLGKDLKEYVSRKVESLPFQAFSLRYPQTWILKEQLGDNSLDVSIYRNNYELTISQKTIGNSVCLFSDSPAFEGSSGDLRSKQFAQFETVSGSVLRRYFNANFGDKSSMFFCQKQAEGPYFQTPLSIGGLVYNVPAKYDPNIILEMDEIVKTITPVLP</sequence>
<feature type="transmembrane region" description="Helical" evidence="1">
    <location>
        <begin position="26"/>
        <end position="46"/>
    </location>
</feature>
<gene>
    <name evidence="2" type="ORF">COT54_02195</name>
</gene>
<keyword evidence="1" id="KW-0472">Membrane</keyword>
<keyword evidence="1" id="KW-1133">Transmembrane helix</keyword>
<name>A0A2H0WZ43_9BACT</name>
<evidence type="ECO:0000313" key="3">
    <source>
        <dbReference type="Proteomes" id="UP000229574"/>
    </source>
</evidence>
<evidence type="ECO:0000313" key="2">
    <source>
        <dbReference type="EMBL" id="PIS17912.1"/>
    </source>
</evidence>
<organism evidence="2 3">
    <name type="scientific">Candidatus Collierbacteria bacterium CG09_land_8_20_14_0_10_46_12</name>
    <dbReference type="NCBI Taxonomy" id="1974533"/>
    <lineage>
        <taxon>Bacteria</taxon>
        <taxon>Candidatus Collieribacteriota</taxon>
    </lineage>
</organism>